<evidence type="ECO:0000256" key="4">
    <source>
        <dbReference type="ARBA" id="ARBA00004931"/>
    </source>
</evidence>
<evidence type="ECO:0000256" key="17">
    <source>
        <dbReference type="RuleBase" id="RU364094"/>
    </source>
</evidence>
<dbReference type="EMBL" id="QBML01000009">
    <property type="protein sequence ID" value="PZO41922.1"/>
    <property type="molecule type" value="Genomic_DNA"/>
</dbReference>
<dbReference type="PROSITE" id="PS00770">
    <property type="entry name" value="AA_TRANSFER_CLASS_4"/>
    <property type="match status" value="1"/>
</dbReference>
<comment type="function">
    <text evidence="2 17">Acts on leucine, isoleucine and valine.</text>
</comment>
<evidence type="ECO:0000313" key="18">
    <source>
        <dbReference type="EMBL" id="PZO41922.1"/>
    </source>
</evidence>
<evidence type="ECO:0000256" key="14">
    <source>
        <dbReference type="ARBA" id="ARBA00049229"/>
    </source>
</evidence>
<dbReference type="AlphaFoldDB" id="A0A2W4WBT6"/>
<proteinExistence type="inferred from homology"/>
<evidence type="ECO:0000256" key="7">
    <source>
        <dbReference type="ARBA" id="ARBA00022576"/>
    </source>
</evidence>
<comment type="caution">
    <text evidence="18">The sequence shown here is derived from an EMBL/GenBank/DDBJ whole genome shotgun (WGS) entry which is preliminary data.</text>
</comment>
<evidence type="ECO:0000256" key="13">
    <source>
        <dbReference type="ARBA" id="ARBA00048798"/>
    </source>
</evidence>
<dbReference type="InterPro" id="IPR050571">
    <property type="entry name" value="Class-IV_PLP-Dep_Aminotrnsfr"/>
</dbReference>
<dbReference type="UniPathway" id="UPA00047">
    <property type="reaction ID" value="UER00058"/>
</dbReference>
<reference evidence="18 19" key="1">
    <citation type="submission" date="2018-04" db="EMBL/GenBank/DDBJ databases">
        <authorList>
            <person name="Go L.Y."/>
            <person name="Mitchell J.A."/>
        </authorList>
    </citation>
    <scope>NUCLEOTIDE SEQUENCE [LARGE SCALE GENOMIC DNA]</scope>
    <source>
        <strain evidence="18">ULC066bin1</strain>
    </source>
</reference>
<dbReference type="Gene3D" id="3.20.10.10">
    <property type="entry name" value="D-amino Acid Aminotransferase, subunit A, domain 2"/>
    <property type="match status" value="1"/>
</dbReference>
<dbReference type="GO" id="GO:0009098">
    <property type="term" value="P:L-leucine biosynthetic process"/>
    <property type="evidence" value="ECO:0007669"/>
    <property type="project" value="UniProtKB-UniPathway"/>
</dbReference>
<dbReference type="Proteomes" id="UP000249467">
    <property type="component" value="Unassembled WGS sequence"/>
</dbReference>
<evidence type="ECO:0000256" key="11">
    <source>
        <dbReference type="ARBA" id="ARBA00023304"/>
    </source>
</evidence>
<keyword evidence="11 17" id="KW-0100">Branched-chain amino acid biosynthesis</keyword>
<dbReference type="NCBIfam" id="NF005146">
    <property type="entry name" value="PRK06606.1"/>
    <property type="match status" value="1"/>
</dbReference>
<dbReference type="GO" id="GO:0009099">
    <property type="term" value="P:L-valine biosynthetic process"/>
    <property type="evidence" value="ECO:0007669"/>
    <property type="project" value="UniProtKB-UniPathway"/>
</dbReference>
<dbReference type="GO" id="GO:0052656">
    <property type="term" value="F:L-isoleucine-2-oxoglutarate transaminase activity"/>
    <property type="evidence" value="ECO:0007669"/>
    <property type="project" value="RHEA"/>
</dbReference>
<dbReference type="SUPFAM" id="SSF56752">
    <property type="entry name" value="D-aminoacid aminotransferase-like PLP-dependent enzymes"/>
    <property type="match status" value="1"/>
</dbReference>
<evidence type="ECO:0000256" key="15">
    <source>
        <dbReference type="RuleBase" id="RU004106"/>
    </source>
</evidence>
<evidence type="ECO:0000256" key="10">
    <source>
        <dbReference type="ARBA" id="ARBA00022898"/>
    </source>
</evidence>
<dbReference type="UniPathway" id="UPA00049">
    <property type="reaction ID" value="UER00062"/>
</dbReference>
<comment type="pathway">
    <text evidence="4 17">Amino-acid biosynthesis; L-valine biosynthesis; L-valine from pyruvate: step 4/4.</text>
</comment>
<comment type="catalytic activity">
    <reaction evidence="13 17">
        <text>L-isoleucine + 2-oxoglutarate = (S)-3-methyl-2-oxopentanoate + L-glutamate</text>
        <dbReference type="Rhea" id="RHEA:24801"/>
        <dbReference type="ChEBI" id="CHEBI:16810"/>
        <dbReference type="ChEBI" id="CHEBI:29985"/>
        <dbReference type="ChEBI" id="CHEBI:35146"/>
        <dbReference type="ChEBI" id="CHEBI:58045"/>
        <dbReference type="EC" id="2.6.1.42"/>
    </reaction>
</comment>
<dbReference type="InterPro" id="IPR033939">
    <property type="entry name" value="BCAT_family"/>
</dbReference>
<dbReference type="CDD" id="cd01557">
    <property type="entry name" value="BCAT_beta_family"/>
    <property type="match status" value="1"/>
</dbReference>
<comment type="pathway">
    <text evidence="3 17">Amino-acid biosynthesis; L-isoleucine biosynthesis; L-isoleucine from 2-oxobutanoate: step 4/4.</text>
</comment>
<dbReference type="GO" id="GO:0052654">
    <property type="term" value="F:L-leucine-2-oxoglutarate transaminase activity"/>
    <property type="evidence" value="ECO:0007669"/>
    <property type="project" value="RHEA"/>
</dbReference>
<dbReference type="GO" id="GO:0052655">
    <property type="term" value="F:L-valine-2-oxoglutarate transaminase activity"/>
    <property type="evidence" value="ECO:0007669"/>
    <property type="project" value="RHEA"/>
</dbReference>
<comment type="pathway">
    <text evidence="5 17">Amino-acid biosynthesis; L-leucine biosynthesis; L-leucine from 3-methyl-2-oxobutanoate: step 4/4.</text>
</comment>
<sequence length="306" mass="34154">MTSQYAYIRGTFVPLEDATINIRTHAFLYGTAVFEGIKAYWLPEENRMAAFRLEEHYQRLIQSCRIIGLQHPLDVAAMIDLTVELLRRNQCNSATYVRPIIYKSDLRIGPILKVPHTHDDFCLFSVPMDGYLDTSNGIKVGVSSWRRLDDNAIPARAKVNGAYVNTALAKTDGYASGFDDVVVLTNEGHVAEGSAMNLFLVREGKLITSSITDNILEGITRSSVMELAAKELGLETVSRTIDRTELYIADEAFFVGTATELAPIISFDHRPVGDGTVGEITKKLRDLYSKAVQGLLHDYHHWLTKV</sequence>
<dbReference type="InterPro" id="IPR043132">
    <property type="entry name" value="BCAT-like_C"/>
</dbReference>
<accession>A0A2W4WBT6</accession>
<dbReference type="PANTHER" id="PTHR42743:SF4">
    <property type="entry name" value="BRANCHED-CHAIN-AMINO-ACID AMINOTRANSFERASE-RELATED"/>
    <property type="match status" value="1"/>
</dbReference>
<dbReference type="UniPathway" id="UPA00048">
    <property type="reaction ID" value="UER00073"/>
</dbReference>
<dbReference type="InterPro" id="IPR005785">
    <property type="entry name" value="B_amino_transI"/>
</dbReference>
<keyword evidence="8 17" id="KW-0028">Amino-acid biosynthesis</keyword>
<dbReference type="Gene3D" id="3.30.470.10">
    <property type="match status" value="1"/>
</dbReference>
<evidence type="ECO:0000256" key="3">
    <source>
        <dbReference type="ARBA" id="ARBA00004824"/>
    </source>
</evidence>
<name>A0A2W4WBT6_9CYAN</name>
<dbReference type="InterPro" id="IPR018300">
    <property type="entry name" value="Aminotrans_IV_CS"/>
</dbReference>
<dbReference type="InterPro" id="IPR001544">
    <property type="entry name" value="Aminotrans_IV"/>
</dbReference>
<evidence type="ECO:0000313" key="19">
    <source>
        <dbReference type="Proteomes" id="UP000249467"/>
    </source>
</evidence>
<comment type="catalytic activity">
    <reaction evidence="14 17">
        <text>L-leucine + 2-oxoglutarate = 4-methyl-2-oxopentanoate + L-glutamate</text>
        <dbReference type="Rhea" id="RHEA:18321"/>
        <dbReference type="ChEBI" id="CHEBI:16810"/>
        <dbReference type="ChEBI" id="CHEBI:17865"/>
        <dbReference type="ChEBI" id="CHEBI:29985"/>
        <dbReference type="ChEBI" id="CHEBI:57427"/>
        <dbReference type="EC" id="2.6.1.42"/>
    </reaction>
</comment>
<evidence type="ECO:0000256" key="16">
    <source>
        <dbReference type="RuleBase" id="RU004516"/>
    </source>
</evidence>
<evidence type="ECO:0000256" key="6">
    <source>
        <dbReference type="ARBA" id="ARBA00009320"/>
    </source>
</evidence>
<evidence type="ECO:0000256" key="1">
    <source>
        <dbReference type="ARBA" id="ARBA00001933"/>
    </source>
</evidence>
<evidence type="ECO:0000256" key="2">
    <source>
        <dbReference type="ARBA" id="ARBA00003109"/>
    </source>
</evidence>
<dbReference type="NCBIfam" id="TIGR01122">
    <property type="entry name" value="ilvE_I"/>
    <property type="match status" value="1"/>
</dbReference>
<comment type="catalytic activity">
    <reaction evidence="12 17">
        <text>L-valine + 2-oxoglutarate = 3-methyl-2-oxobutanoate + L-glutamate</text>
        <dbReference type="Rhea" id="RHEA:24813"/>
        <dbReference type="ChEBI" id="CHEBI:11851"/>
        <dbReference type="ChEBI" id="CHEBI:16810"/>
        <dbReference type="ChEBI" id="CHEBI:29985"/>
        <dbReference type="ChEBI" id="CHEBI:57762"/>
        <dbReference type="EC" id="2.6.1.42"/>
    </reaction>
</comment>
<keyword evidence="7 17" id="KW-0032">Aminotransferase</keyword>
<dbReference type="FunFam" id="3.20.10.10:FF:000002">
    <property type="entry name" value="D-alanine aminotransferase"/>
    <property type="match status" value="1"/>
</dbReference>
<comment type="similarity">
    <text evidence="6 15">Belongs to the class-IV pyridoxal-phosphate-dependent aminotransferase family.</text>
</comment>
<dbReference type="Pfam" id="PF01063">
    <property type="entry name" value="Aminotran_4"/>
    <property type="match status" value="1"/>
</dbReference>
<keyword evidence="9 17" id="KW-0808">Transferase</keyword>
<evidence type="ECO:0000256" key="5">
    <source>
        <dbReference type="ARBA" id="ARBA00005072"/>
    </source>
</evidence>
<reference evidence="18 19" key="2">
    <citation type="submission" date="2018-06" db="EMBL/GenBank/DDBJ databases">
        <title>Metagenomic assembly of (sub)arctic Cyanobacteria and their associated microbiome from non-axenic cultures.</title>
        <authorList>
            <person name="Baurain D."/>
        </authorList>
    </citation>
    <scope>NUCLEOTIDE SEQUENCE [LARGE SCALE GENOMIC DNA]</scope>
    <source>
        <strain evidence="18">ULC066bin1</strain>
    </source>
</reference>
<evidence type="ECO:0000256" key="12">
    <source>
        <dbReference type="ARBA" id="ARBA00048212"/>
    </source>
</evidence>
<dbReference type="InterPro" id="IPR036038">
    <property type="entry name" value="Aminotransferase-like"/>
</dbReference>
<dbReference type="GO" id="GO:0009097">
    <property type="term" value="P:isoleucine biosynthetic process"/>
    <property type="evidence" value="ECO:0007669"/>
    <property type="project" value="UniProtKB-UniPathway"/>
</dbReference>
<dbReference type="PANTHER" id="PTHR42743">
    <property type="entry name" value="AMINO-ACID AMINOTRANSFERASE"/>
    <property type="match status" value="1"/>
</dbReference>
<dbReference type="InterPro" id="IPR043131">
    <property type="entry name" value="BCAT-like_N"/>
</dbReference>
<gene>
    <name evidence="17" type="primary">ilvE</name>
    <name evidence="18" type="ORF">DCF19_08620</name>
</gene>
<protein>
    <recommendedName>
        <fullName evidence="17">Branched-chain-amino-acid aminotransferase</fullName>
        <shortName evidence="17">BCAT</shortName>
        <ecNumber evidence="17">2.6.1.42</ecNumber>
    </recommendedName>
</protein>
<keyword evidence="10 16" id="KW-0663">Pyridoxal phosphate</keyword>
<dbReference type="EC" id="2.6.1.42" evidence="17"/>
<evidence type="ECO:0000256" key="8">
    <source>
        <dbReference type="ARBA" id="ARBA00022605"/>
    </source>
</evidence>
<evidence type="ECO:0000256" key="9">
    <source>
        <dbReference type="ARBA" id="ARBA00022679"/>
    </source>
</evidence>
<organism evidence="18 19">
    <name type="scientific">Pseudanabaena frigida</name>
    <dbReference type="NCBI Taxonomy" id="945775"/>
    <lineage>
        <taxon>Bacteria</taxon>
        <taxon>Bacillati</taxon>
        <taxon>Cyanobacteriota</taxon>
        <taxon>Cyanophyceae</taxon>
        <taxon>Pseudanabaenales</taxon>
        <taxon>Pseudanabaenaceae</taxon>
        <taxon>Pseudanabaena</taxon>
    </lineage>
</organism>
<comment type="cofactor">
    <cofactor evidence="1 16">
        <name>pyridoxal 5'-phosphate</name>
        <dbReference type="ChEBI" id="CHEBI:597326"/>
    </cofactor>
</comment>